<keyword evidence="2" id="KW-1185">Reference proteome</keyword>
<protein>
    <recommendedName>
        <fullName evidence="3">Tetratricopeptide repeat protein</fullName>
    </recommendedName>
</protein>
<dbReference type="EMBL" id="CAACVJ010000297">
    <property type="protein sequence ID" value="VEP15751.1"/>
    <property type="molecule type" value="Genomic_DNA"/>
</dbReference>
<proteinExistence type="predicted"/>
<reference evidence="1 2" key="1">
    <citation type="submission" date="2019-01" db="EMBL/GenBank/DDBJ databases">
        <authorList>
            <person name="Brito A."/>
        </authorList>
    </citation>
    <scope>NUCLEOTIDE SEQUENCE [LARGE SCALE GENOMIC DNA]</scope>
    <source>
        <strain evidence="1">1</strain>
    </source>
</reference>
<dbReference type="RefSeq" id="WP_144874549.1">
    <property type="nucleotide sequence ID" value="NZ_LR214102.1"/>
</dbReference>
<gene>
    <name evidence="1" type="ORF">H1P_3660010</name>
</gene>
<sequence>MKRKSSIQVAFSIILLLFLVITTVIISPQVASTEDTSNTALKSLDTGIEFQEQGDLDKAASSYQKATARVLANRDIKVLLAAKQNLAKIKESQGDIEEAKKLYEDVDAVIDGLELGSILEFNRSPKSDRI</sequence>
<dbReference type="InterPro" id="IPR011990">
    <property type="entry name" value="TPR-like_helical_dom_sf"/>
</dbReference>
<name>A0A563VWG2_9CYAN</name>
<evidence type="ECO:0000313" key="1">
    <source>
        <dbReference type="EMBL" id="VEP15751.1"/>
    </source>
</evidence>
<dbReference type="SUPFAM" id="SSF48452">
    <property type="entry name" value="TPR-like"/>
    <property type="match status" value="1"/>
</dbReference>
<dbReference type="Gene3D" id="1.25.40.10">
    <property type="entry name" value="Tetratricopeptide repeat domain"/>
    <property type="match status" value="1"/>
</dbReference>
<evidence type="ECO:0000313" key="2">
    <source>
        <dbReference type="Proteomes" id="UP000320055"/>
    </source>
</evidence>
<accession>A0A563VWG2</accession>
<evidence type="ECO:0008006" key="3">
    <source>
        <dbReference type="Google" id="ProtNLM"/>
    </source>
</evidence>
<dbReference type="Proteomes" id="UP000320055">
    <property type="component" value="Unassembled WGS sequence"/>
</dbReference>
<organism evidence="1 2">
    <name type="scientific">Hyella patelloides LEGE 07179</name>
    <dbReference type="NCBI Taxonomy" id="945734"/>
    <lineage>
        <taxon>Bacteria</taxon>
        <taxon>Bacillati</taxon>
        <taxon>Cyanobacteriota</taxon>
        <taxon>Cyanophyceae</taxon>
        <taxon>Pleurocapsales</taxon>
        <taxon>Hyellaceae</taxon>
        <taxon>Hyella</taxon>
    </lineage>
</organism>
<dbReference type="AlphaFoldDB" id="A0A563VWG2"/>